<evidence type="ECO:0000256" key="2">
    <source>
        <dbReference type="ARBA" id="ARBA00004752"/>
    </source>
</evidence>
<keyword evidence="7 8" id="KW-0133">Cell shape</keyword>
<keyword evidence="12" id="KW-1185">Reference proteome</keyword>
<dbReference type="NCBIfam" id="TIGR01087">
    <property type="entry name" value="murD"/>
    <property type="match status" value="1"/>
</dbReference>
<dbReference type="Gene3D" id="3.40.50.720">
    <property type="entry name" value="NAD(P)-binding Rossmann-like Domain"/>
    <property type="match status" value="1"/>
</dbReference>
<evidence type="ECO:0000259" key="10">
    <source>
        <dbReference type="Pfam" id="PF08245"/>
    </source>
</evidence>
<dbReference type="InterPro" id="IPR004101">
    <property type="entry name" value="Mur_ligase_C"/>
</dbReference>
<dbReference type="GO" id="GO:0051301">
    <property type="term" value="P:cell division"/>
    <property type="evidence" value="ECO:0007669"/>
    <property type="project" value="UniProtKB-KW"/>
</dbReference>
<dbReference type="InterPro" id="IPR036565">
    <property type="entry name" value="Mur-like_cat_sf"/>
</dbReference>
<keyword evidence="7 8" id="KW-0961">Cell wall biogenesis/degradation</keyword>
<dbReference type="InterPro" id="IPR036615">
    <property type="entry name" value="Mur_ligase_C_dom_sf"/>
</dbReference>
<evidence type="ECO:0000256" key="8">
    <source>
        <dbReference type="RuleBase" id="RU003664"/>
    </source>
</evidence>
<proteinExistence type="inferred from homology"/>
<keyword evidence="6 7" id="KW-0067">ATP-binding</keyword>
<dbReference type="OrthoDB" id="9809796at2"/>
<evidence type="ECO:0000256" key="5">
    <source>
        <dbReference type="ARBA" id="ARBA00022741"/>
    </source>
</evidence>
<comment type="caution">
    <text evidence="11">The sequence shown here is derived from an EMBL/GenBank/DDBJ whole genome shotgun (WGS) entry which is preliminary data.</text>
</comment>
<evidence type="ECO:0000256" key="6">
    <source>
        <dbReference type="ARBA" id="ARBA00022840"/>
    </source>
</evidence>
<comment type="pathway">
    <text evidence="2 7 8">Cell wall biogenesis; peptidoglycan biosynthesis.</text>
</comment>
<keyword evidence="4 7" id="KW-0436">Ligase</keyword>
<evidence type="ECO:0000256" key="7">
    <source>
        <dbReference type="HAMAP-Rule" id="MF_00639"/>
    </source>
</evidence>
<sequence length="453" mass="47196">MADRFLVAGARVAGAACAEVLLDAGKAVTVYDRADSDRMRALAAKGARCVVADDFDPALLADIDQVILSPGFPPHHPIAVAASAAGLETYSEPELAWRLRGPGAPQWLAVTGTNGKTTTTTMLAAMLKAGGLRAEALGNIGEPLVFAANGPYDVLAVELSSYQLHWSRLLAPSAGAILNLAPDHLDWHGGFDSYAEAKTAVWRGGVAVVNLDDPAVVALAKNSSAEITGFTLGEPRPGQYGVALGFLVDYTGGEPVRICSVDQVRPAGEHNVANALAAAALARRVGVAIEDIARAIRDYTPEPHRNVAIASGGGVDWVDDSKATNPHAAAAALAAYDSIVWVAGGQLKGVDVDELVRRFAPRLRAAILIGQDRAQIADALARHAPDLPVHVLDGRDDAVMTEVVAHAAAEALPGDTVLLSPAAASFDMFTSYAHRGDAFAAAVRQNRAMDPTE</sequence>
<dbReference type="Gene3D" id="3.90.190.20">
    <property type="entry name" value="Mur ligase, C-terminal domain"/>
    <property type="match status" value="1"/>
</dbReference>
<dbReference type="GO" id="GO:0071555">
    <property type="term" value="P:cell wall organization"/>
    <property type="evidence" value="ECO:0007669"/>
    <property type="project" value="UniProtKB-KW"/>
</dbReference>
<dbReference type="UniPathway" id="UPA00219"/>
<keyword evidence="7 8" id="KW-0131">Cell cycle</keyword>
<dbReference type="Proteomes" id="UP000308760">
    <property type="component" value="Unassembled WGS sequence"/>
</dbReference>
<gene>
    <name evidence="7 11" type="primary">murD</name>
    <name evidence="11" type="ORF">FAB82_18110</name>
</gene>
<dbReference type="GO" id="GO:0009252">
    <property type="term" value="P:peptidoglycan biosynthetic process"/>
    <property type="evidence" value="ECO:0007669"/>
    <property type="project" value="UniProtKB-UniRule"/>
</dbReference>
<keyword evidence="7 8" id="KW-0132">Cell division</keyword>
<comment type="subcellular location">
    <subcellularLocation>
        <location evidence="1 7 8">Cytoplasm</location>
    </subcellularLocation>
</comment>
<dbReference type="Gene3D" id="3.40.1190.10">
    <property type="entry name" value="Mur-like, catalytic domain"/>
    <property type="match status" value="1"/>
</dbReference>
<evidence type="ECO:0000313" key="11">
    <source>
        <dbReference type="EMBL" id="THV39569.1"/>
    </source>
</evidence>
<comment type="similarity">
    <text evidence="7">Belongs to the MurCDEF family.</text>
</comment>
<keyword evidence="3 7" id="KW-0963">Cytoplasm</keyword>
<evidence type="ECO:0000256" key="4">
    <source>
        <dbReference type="ARBA" id="ARBA00022598"/>
    </source>
</evidence>
<feature type="domain" description="Mur ligase central" evidence="10">
    <location>
        <begin position="110"/>
        <end position="282"/>
    </location>
</feature>
<dbReference type="AlphaFoldDB" id="A0A4S8QEE0"/>
<accession>A0A4S8QEE0</accession>
<feature type="binding site" evidence="7">
    <location>
        <begin position="112"/>
        <end position="118"/>
    </location>
    <ligand>
        <name>ATP</name>
        <dbReference type="ChEBI" id="CHEBI:30616"/>
    </ligand>
</feature>
<reference evidence="12" key="1">
    <citation type="submission" date="2019-04" db="EMBL/GenBank/DDBJ databases">
        <title>Nocardioides xinjiangensis sp. nov.</title>
        <authorList>
            <person name="Liu S."/>
        </authorList>
    </citation>
    <scope>NUCLEOTIDE SEQUENCE [LARGE SCALE GENOMIC DNA]</scope>
    <source>
        <strain evidence="12">18</strain>
    </source>
</reference>
<dbReference type="GO" id="GO:0008360">
    <property type="term" value="P:regulation of cell shape"/>
    <property type="evidence" value="ECO:0007669"/>
    <property type="project" value="UniProtKB-KW"/>
</dbReference>
<comment type="function">
    <text evidence="7 8">Cell wall formation. Catalyzes the addition of glutamate to the nucleotide precursor UDP-N-acetylmuramoyl-L-alanine (UMA).</text>
</comment>
<dbReference type="GO" id="GO:0005737">
    <property type="term" value="C:cytoplasm"/>
    <property type="evidence" value="ECO:0007669"/>
    <property type="project" value="UniProtKB-SubCell"/>
</dbReference>
<comment type="catalytic activity">
    <reaction evidence="7 8">
        <text>UDP-N-acetyl-alpha-D-muramoyl-L-alanine + D-glutamate + ATP = UDP-N-acetyl-alpha-D-muramoyl-L-alanyl-D-glutamate + ADP + phosphate + H(+)</text>
        <dbReference type="Rhea" id="RHEA:16429"/>
        <dbReference type="ChEBI" id="CHEBI:15378"/>
        <dbReference type="ChEBI" id="CHEBI:29986"/>
        <dbReference type="ChEBI" id="CHEBI:30616"/>
        <dbReference type="ChEBI" id="CHEBI:43474"/>
        <dbReference type="ChEBI" id="CHEBI:83898"/>
        <dbReference type="ChEBI" id="CHEBI:83900"/>
        <dbReference type="ChEBI" id="CHEBI:456216"/>
        <dbReference type="EC" id="6.3.2.9"/>
    </reaction>
</comment>
<dbReference type="PANTHER" id="PTHR43692:SF1">
    <property type="entry name" value="UDP-N-ACETYLMURAMOYLALANINE--D-GLUTAMATE LIGASE"/>
    <property type="match status" value="1"/>
</dbReference>
<dbReference type="GO" id="GO:0005524">
    <property type="term" value="F:ATP binding"/>
    <property type="evidence" value="ECO:0007669"/>
    <property type="project" value="UniProtKB-UniRule"/>
</dbReference>
<feature type="domain" description="Mur ligase C-terminal" evidence="9">
    <location>
        <begin position="309"/>
        <end position="422"/>
    </location>
</feature>
<keyword evidence="5 7" id="KW-0547">Nucleotide-binding</keyword>
<dbReference type="InterPro" id="IPR005762">
    <property type="entry name" value="MurD"/>
</dbReference>
<dbReference type="SUPFAM" id="SSF51984">
    <property type="entry name" value="MurCD N-terminal domain"/>
    <property type="match status" value="1"/>
</dbReference>
<dbReference type="SUPFAM" id="SSF53244">
    <property type="entry name" value="MurD-like peptide ligases, peptide-binding domain"/>
    <property type="match status" value="1"/>
</dbReference>
<dbReference type="HAMAP" id="MF_00639">
    <property type="entry name" value="MurD"/>
    <property type="match status" value="1"/>
</dbReference>
<protein>
    <recommendedName>
        <fullName evidence="7 8">UDP-N-acetylmuramoylalanine--D-glutamate ligase</fullName>
        <ecNumber evidence="7 8">6.3.2.9</ecNumber>
    </recommendedName>
    <alternativeName>
        <fullName evidence="7">D-glutamic acid-adding enzyme</fullName>
    </alternativeName>
    <alternativeName>
        <fullName evidence="7">UDP-N-acetylmuramoyl-L-alanyl-D-glutamate synthetase</fullName>
    </alternativeName>
</protein>
<evidence type="ECO:0000256" key="1">
    <source>
        <dbReference type="ARBA" id="ARBA00004496"/>
    </source>
</evidence>
<organism evidence="11 12">
    <name type="scientific">Glycomyces buryatensis</name>
    <dbReference type="NCBI Taxonomy" id="2570927"/>
    <lineage>
        <taxon>Bacteria</taxon>
        <taxon>Bacillati</taxon>
        <taxon>Actinomycetota</taxon>
        <taxon>Actinomycetes</taxon>
        <taxon>Glycomycetales</taxon>
        <taxon>Glycomycetaceae</taxon>
        <taxon>Glycomyces</taxon>
    </lineage>
</organism>
<dbReference type="EC" id="6.3.2.9" evidence="7 8"/>
<keyword evidence="7 8" id="KW-0573">Peptidoglycan synthesis</keyword>
<reference evidence="11 12" key="2">
    <citation type="submission" date="2019-05" db="EMBL/GenBank/DDBJ databases">
        <title>Glycomyces buryatensis sp. nov.</title>
        <authorList>
            <person name="Nikitina E."/>
        </authorList>
    </citation>
    <scope>NUCLEOTIDE SEQUENCE [LARGE SCALE GENOMIC DNA]</scope>
    <source>
        <strain evidence="11 12">18</strain>
    </source>
</reference>
<evidence type="ECO:0000256" key="3">
    <source>
        <dbReference type="ARBA" id="ARBA00022490"/>
    </source>
</evidence>
<dbReference type="SUPFAM" id="SSF53623">
    <property type="entry name" value="MurD-like peptide ligases, catalytic domain"/>
    <property type="match status" value="1"/>
</dbReference>
<evidence type="ECO:0000259" key="9">
    <source>
        <dbReference type="Pfam" id="PF02875"/>
    </source>
</evidence>
<evidence type="ECO:0000313" key="12">
    <source>
        <dbReference type="Proteomes" id="UP000308760"/>
    </source>
</evidence>
<dbReference type="GO" id="GO:0008764">
    <property type="term" value="F:UDP-N-acetylmuramoylalanine-D-glutamate ligase activity"/>
    <property type="evidence" value="ECO:0007669"/>
    <property type="project" value="UniProtKB-UniRule"/>
</dbReference>
<dbReference type="Pfam" id="PF21799">
    <property type="entry name" value="MurD-like_N"/>
    <property type="match status" value="1"/>
</dbReference>
<name>A0A4S8QEE0_9ACTN</name>
<dbReference type="EMBL" id="STGY01000066">
    <property type="protein sequence ID" value="THV39569.1"/>
    <property type="molecule type" value="Genomic_DNA"/>
</dbReference>
<dbReference type="Pfam" id="PF02875">
    <property type="entry name" value="Mur_ligase_C"/>
    <property type="match status" value="1"/>
</dbReference>
<dbReference type="InterPro" id="IPR013221">
    <property type="entry name" value="Mur_ligase_cen"/>
</dbReference>
<dbReference type="PANTHER" id="PTHR43692">
    <property type="entry name" value="UDP-N-ACETYLMURAMOYLALANINE--D-GLUTAMATE LIGASE"/>
    <property type="match status" value="1"/>
</dbReference>
<dbReference type="Pfam" id="PF08245">
    <property type="entry name" value="Mur_ligase_M"/>
    <property type="match status" value="1"/>
</dbReference>